<organism evidence="1 2">
    <name type="scientific">Chryseobacterium aquaticum</name>
    <dbReference type="NCBI Taxonomy" id="452084"/>
    <lineage>
        <taxon>Bacteria</taxon>
        <taxon>Pseudomonadati</taxon>
        <taxon>Bacteroidota</taxon>
        <taxon>Flavobacteriia</taxon>
        <taxon>Flavobacteriales</taxon>
        <taxon>Weeksellaceae</taxon>
        <taxon>Chryseobacterium group</taxon>
        <taxon>Chryseobacterium</taxon>
    </lineage>
</organism>
<sequence length="93" mass="11089">MNNLEKLTLIEGNFTTEEAKEILHNVFMTKIKFHEHKNFSSIERFGKDDATAVNRIPELKKELQRLNEIFVWAQQHHKRLHLSSEIQISFIEE</sequence>
<keyword evidence="2" id="KW-1185">Reference proteome</keyword>
<dbReference type="RefSeq" id="WP_056011928.1">
    <property type="nucleotide sequence ID" value="NZ_LLYZ01000002.1"/>
</dbReference>
<dbReference type="AlphaFoldDB" id="A0A0Q3KBV7"/>
<gene>
    <name evidence="1" type="ORF">AR438_03500</name>
</gene>
<dbReference type="EMBL" id="LLYZ01000002">
    <property type="protein sequence ID" value="KQK27283.1"/>
    <property type="molecule type" value="Genomic_DNA"/>
</dbReference>
<accession>A0A0Q3KBV7</accession>
<evidence type="ECO:0000313" key="2">
    <source>
        <dbReference type="Proteomes" id="UP000051682"/>
    </source>
</evidence>
<proteinExistence type="predicted"/>
<dbReference type="OrthoDB" id="680899at2"/>
<reference evidence="1 2" key="1">
    <citation type="submission" date="2015-10" db="EMBL/GenBank/DDBJ databases">
        <title>Chryseobacterium aquaticum genome.</title>
        <authorList>
            <person name="Newman J.D."/>
            <person name="Ferguson M.B."/>
            <person name="Miller J.R."/>
        </authorList>
    </citation>
    <scope>NUCLEOTIDE SEQUENCE [LARGE SCALE GENOMIC DNA]</scope>
    <source>
        <strain evidence="1 2">KCTC 12483</strain>
    </source>
</reference>
<evidence type="ECO:0000313" key="1">
    <source>
        <dbReference type="EMBL" id="KQK27283.1"/>
    </source>
</evidence>
<protein>
    <submittedName>
        <fullName evidence="1">Uncharacterized protein</fullName>
    </submittedName>
</protein>
<comment type="caution">
    <text evidence="1">The sequence shown here is derived from an EMBL/GenBank/DDBJ whole genome shotgun (WGS) entry which is preliminary data.</text>
</comment>
<name>A0A0Q3KBV7_9FLAO</name>
<dbReference type="Proteomes" id="UP000051682">
    <property type="component" value="Unassembled WGS sequence"/>
</dbReference>
<dbReference type="STRING" id="452084.AR438_03500"/>